<dbReference type="EMBL" id="JAUMIT010000022">
    <property type="protein sequence ID" value="MDO3696036.1"/>
    <property type="molecule type" value="Genomic_DNA"/>
</dbReference>
<evidence type="ECO:0000313" key="2">
    <source>
        <dbReference type="Proteomes" id="UP001168642"/>
    </source>
</evidence>
<organism evidence="1 2">
    <name type="scientific">Wenyingzhuangia gilva</name>
    <dbReference type="NCBI Taxonomy" id="3057677"/>
    <lineage>
        <taxon>Bacteria</taxon>
        <taxon>Pseudomonadati</taxon>
        <taxon>Bacteroidota</taxon>
        <taxon>Flavobacteriia</taxon>
        <taxon>Flavobacteriales</taxon>
        <taxon>Flavobacteriaceae</taxon>
        <taxon>Wenyingzhuangia</taxon>
    </lineage>
</organism>
<comment type="caution">
    <text evidence="1">The sequence shown here is derived from an EMBL/GenBank/DDBJ whole genome shotgun (WGS) entry which is preliminary data.</text>
</comment>
<protein>
    <recommendedName>
        <fullName evidence="3">Lipoprotein</fullName>
    </recommendedName>
</protein>
<proteinExistence type="predicted"/>
<name>A0ABT8VVN3_9FLAO</name>
<keyword evidence="2" id="KW-1185">Reference proteome</keyword>
<dbReference type="RefSeq" id="WP_302885342.1">
    <property type="nucleotide sequence ID" value="NZ_JAUMIT010000022.1"/>
</dbReference>
<reference evidence="1" key="1">
    <citation type="submission" date="2023-07" db="EMBL/GenBank/DDBJ databases">
        <title>Wenyingzhuangia sp. chi5 genome sequencing and assembly.</title>
        <authorList>
            <person name="Park S."/>
        </authorList>
    </citation>
    <scope>NUCLEOTIDE SEQUENCE</scope>
    <source>
        <strain evidence="1">Chi5</strain>
    </source>
</reference>
<sequence>MVRNIIFLLFISLLIQCNSESKKHKTEWIKIEHSRDINDFSDYLSKYPYSRYFQKSVERYLILSDSLFNINEYAPCQKNNISVNQIDSLNVLFYHEITPIDSLKQKTFEYLIAERVNSSTYKHQIPNSDKKTNLSTGFISISIDSNNVDYNQLKNTVYEISKGVEKYKSYLTTKFYNKKLHELDIKTQNEINNLIGTRLGFHKYIEYRMPPPPPPYENNLKDSEHFIIIEE</sequence>
<gene>
    <name evidence="1" type="ORF">QVZ41_14380</name>
</gene>
<evidence type="ECO:0008006" key="3">
    <source>
        <dbReference type="Google" id="ProtNLM"/>
    </source>
</evidence>
<accession>A0ABT8VVN3</accession>
<evidence type="ECO:0000313" key="1">
    <source>
        <dbReference type="EMBL" id="MDO3696036.1"/>
    </source>
</evidence>
<dbReference type="Proteomes" id="UP001168642">
    <property type="component" value="Unassembled WGS sequence"/>
</dbReference>